<keyword evidence="1" id="KW-1133">Transmembrane helix</keyword>
<organism evidence="2 3">
    <name type="scientific">Pyrodictium abyssi</name>
    <dbReference type="NCBI Taxonomy" id="54256"/>
    <lineage>
        <taxon>Archaea</taxon>
        <taxon>Thermoproteota</taxon>
        <taxon>Thermoprotei</taxon>
        <taxon>Desulfurococcales</taxon>
        <taxon>Pyrodictiaceae</taxon>
        <taxon>Pyrodictium</taxon>
    </lineage>
</organism>
<evidence type="ECO:0000313" key="2">
    <source>
        <dbReference type="EMBL" id="BES81221.1"/>
    </source>
</evidence>
<dbReference type="GeneID" id="89288810"/>
<reference evidence="2 3" key="1">
    <citation type="submission" date="2023-09" db="EMBL/GenBank/DDBJ databases">
        <title>Pyrofollis japonicus gen. nov. sp. nov., a novel member of the family Pyrodictiaceae isolated from the Iheya North hydrothermal field.</title>
        <authorList>
            <person name="Miyazaki U."/>
            <person name="Sanari M."/>
            <person name="Tame A."/>
            <person name="Kitajima M."/>
            <person name="Okamoto A."/>
            <person name="Sawayama S."/>
            <person name="Miyazaki J."/>
            <person name="Takai K."/>
            <person name="Nakagawa S."/>
        </authorList>
    </citation>
    <scope>NUCLEOTIDE SEQUENCE [LARGE SCALE GENOMIC DNA]</scope>
    <source>
        <strain evidence="2 3">AV2</strain>
    </source>
</reference>
<name>A0ABN6ZLT4_9CREN</name>
<evidence type="ECO:0000313" key="3">
    <source>
        <dbReference type="Proteomes" id="UP001341135"/>
    </source>
</evidence>
<sequence>MDRNARTTAMVAAELAESYRELANGVREAAKGMEIVRGSIEGVYMSRGERLRLVAAVAGIPSAAATLAAGAPLYVVAPRIAGSILTLMRAGARIRATREAYVSLREVLEEIHSIAY</sequence>
<feature type="transmembrane region" description="Helical" evidence="1">
    <location>
        <begin position="53"/>
        <end position="75"/>
    </location>
</feature>
<evidence type="ECO:0000256" key="1">
    <source>
        <dbReference type="SAM" id="Phobius"/>
    </source>
</evidence>
<gene>
    <name evidence="2" type="ORF">PABY_07880</name>
</gene>
<dbReference type="RefSeq" id="WP_338252128.1">
    <property type="nucleotide sequence ID" value="NZ_AP028907.1"/>
</dbReference>
<keyword evidence="1" id="KW-0472">Membrane</keyword>
<proteinExistence type="predicted"/>
<accession>A0ABN6ZLT4</accession>
<keyword evidence="1" id="KW-0812">Transmembrane</keyword>
<protein>
    <submittedName>
        <fullName evidence="2">Uncharacterized protein</fullName>
    </submittedName>
</protein>
<keyword evidence="3" id="KW-1185">Reference proteome</keyword>
<dbReference type="EMBL" id="AP028907">
    <property type="protein sequence ID" value="BES81221.1"/>
    <property type="molecule type" value="Genomic_DNA"/>
</dbReference>
<dbReference type="Proteomes" id="UP001341135">
    <property type="component" value="Chromosome"/>
</dbReference>